<evidence type="ECO:0000313" key="3">
    <source>
        <dbReference type="EMBL" id="CAF5120148.1"/>
    </source>
</evidence>
<dbReference type="AlphaFoldDB" id="A0A8S3FFS8"/>
<keyword evidence="1" id="KW-1133">Transmembrane helix</keyword>
<gene>
    <name evidence="3" type="ORF">GIL414_LOCUS63511</name>
</gene>
<dbReference type="InterPro" id="IPR058265">
    <property type="entry name" value="DUF7959"/>
</dbReference>
<evidence type="ECO:0000313" key="4">
    <source>
        <dbReference type="Proteomes" id="UP000681720"/>
    </source>
</evidence>
<keyword evidence="1" id="KW-0472">Membrane</keyword>
<organism evidence="3 4">
    <name type="scientific">Rotaria magnacalcarata</name>
    <dbReference type="NCBI Taxonomy" id="392030"/>
    <lineage>
        <taxon>Eukaryota</taxon>
        <taxon>Metazoa</taxon>
        <taxon>Spiralia</taxon>
        <taxon>Gnathifera</taxon>
        <taxon>Rotifera</taxon>
        <taxon>Eurotatoria</taxon>
        <taxon>Bdelloidea</taxon>
        <taxon>Philodinida</taxon>
        <taxon>Philodinidae</taxon>
        <taxon>Rotaria</taxon>
    </lineage>
</organism>
<comment type="caution">
    <text evidence="3">The sequence shown here is derived from an EMBL/GenBank/DDBJ whole genome shotgun (WGS) entry which is preliminary data.</text>
</comment>
<keyword evidence="1" id="KW-0812">Transmembrane</keyword>
<accession>A0A8S3FFS8</accession>
<reference evidence="3" key="1">
    <citation type="submission" date="2021-02" db="EMBL/GenBank/DDBJ databases">
        <authorList>
            <person name="Nowell W R."/>
        </authorList>
    </citation>
    <scope>NUCLEOTIDE SEQUENCE</scope>
</reference>
<protein>
    <recommendedName>
        <fullName evidence="2">DUF7959 domain-containing protein</fullName>
    </recommendedName>
</protein>
<dbReference type="Pfam" id="PF25899">
    <property type="entry name" value="DUF7959"/>
    <property type="match status" value="1"/>
</dbReference>
<evidence type="ECO:0000259" key="2">
    <source>
        <dbReference type="Pfam" id="PF25899"/>
    </source>
</evidence>
<feature type="transmembrane region" description="Helical" evidence="1">
    <location>
        <begin position="119"/>
        <end position="140"/>
    </location>
</feature>
<sequence>MQNLNFLRLHIWETLIFSMFVRPIRISNLNVDHRETGILVTFTLLDAPPRTGPVENPLKESSLDTVIGRLSSIIDASGLAFRARYDTKQVVLRARAGSLNVDHRSTKTKVKSSGPKITGLWVGFVIAGLVVGVIGGFIVFRKLAK</sequence>
<proteinExistence type="predicted"/>
<name>A0A8S3FFS8_9BILA</name>
<dbReference type="EMBL" id="CAJOBJ010264375">
    <property type="protein sequence ID" value="CAF5120148.1"/>
    <property type="molecule type" value="Genomic_DNA"/>
</dbReference>
<feature type="domain" description="DUF7959" evidence="2">
    <location>
        <begin position="7"/>
        <end position="100"/>
    </location>
</feature>
<dbReference type="Proteomes" id="UP000681720">
    <property type="component" value="Unassembled WGS sequence"/>
</dbReference>
<evidence type="ECO:0000256" key="1">
    <source>
        <dbReference type="SAM" id="Phobius"/>
    </source>
</evidence>